<comment type="caution">
    <text evidence="2">The sequence shown here is derived from an EMBL/GenBank/DDBJ whole genome shotgun (WGS) entry which is preliminary data.</text>
</comment>
<evidence type="ECO:0000313" key="2">
    <source>
        <dbReference type="EMBL" id="KAK4031466.1"/>
    </source>
</evidence>
<keyword evidence="3" id="KW-1185">Reference proteome</keyword>
<evidence type="ECO:0000256" key="1">
    <source>
        <dbReference type="SAM" id="MobiDB-lite"/>
    </source>
</evidence>
<feature type="compositionally biased region" description="Low complexity" evidence="1">
    <location>
        <begin position="34"/>
        <end position="51"/>
    </location>
</feature>
<sequence length="150" mass="16914">YTECDLPADWRIVLEPQEEVQGVSSWSEGVAKPSTSTSGSSSSKGSSSNSSSRKRKRDIVEEEDDEEEVEEEEELDEELDKGFYKRVSYLTGAVRILIEIFAEETVFYTDIESESDSKAKGLVSYIDYREVYNLLEDATTEIATIAAERE</sequence>
<evidence type="ECO:0000313" key="3">
    <source>
        <dbReference type="Proteomes" id="UP001303115"/>
    </source>
</evidence>
<feature type="compositionally biased region" description="Acidic residues" evidence="1">
    <location>
        <begin position="60"/>
        <end position="78"/>
    </location>
</feature>
<proteinExistence type="predicted"/>
<dbReference type="EMBL" id="MU854797">
    <property type="protein sequence ID" value="KAK4031466.1"/>
    <property type="molecule type" value="Genomic_DNA"/>
</dbReference>
<dbReference type="AlphaFoldDB" id="A0AAN6SK94"/>
<feature type="non-terminal residue" evidence="2">
    <location>
        <position position="1"/>
    </location>
</feature>
<feature type="region of interest" description="Disordered" evidence="1">
    <location>
        <begin position="19"/>
        <end position="78"/>
    </location>
</feature>
<protein>
    <submittedName>
        <fullName evidence="2">Uncharacterized protein</fullName>
    </submittedName>
</protein>
<gene>
    <name evidence="2" type="ORF">C8A01DRAFT_42084</name>
</gene>
<reference evidence="3" key="1">
    <citation type="journal article" date="2023" name="Mol. Phylogenet. Evol.">
        <title>Genome-scale phylogeny and comparative genomics of the fungal order Sordariales.</title>
        <authorList>
            <person name="Hensen N."/>
            <person name="Bonometti L."/>
            <person name="Westerberg I."/>
            <person name="Brannstrom I.O."/>
            <person name="Guillou S."/>
            <person name="Cros-Aarteil S."/>
            <person name="Calhoun S."/>
            <person name="Haridas S."/>
            <person name="Kuo A."/>
            <person name="Mondo S."/>
            <person name="Pangilinan J."/>
            <person name="Riley R."/>
            <person name="LaButti K."/>
            <person name="Andreopoulos B."/>
            <person name="Lipzen A."/>
            <person name="Chen C."/>
            <person name="Yan M."/>
            <person name="Daum C."/>
            <person name="Ng V."/>
            <person name="Clum A."/>
            <person name="Steindorff A."/>
            <person name="Ohm R.A."/>
            <person name="Martin F."/>
            <person name="Silar P."/>
            <person name="Natvig D.O."/>
            <person name="Lalanne C."/>
            <person name="Gautier V."/>
            <person name="Ament-Velasquez S.L."/>
            <person name="Kruys A."/>
            <person name="Hutchinson M.I."/>
            <person name="Powell A.J."/>
            <person name="Barry K."/>
            <person name="Miller A.N."/>
            <person name="Grigoriev I.V."/>
            <person name="Debuchy R."/>
            <person name="Gladieux P."/>
            <person name="Hiltunen Thoren M."/>
            <person name="Johannesson H."/>
        </authorList>
    </citation>
    <scope>NUCLEOTIDE SEQUENCE [LARGE SCALE GENOMIC DNA]</scope>
    <source>
        <strain evidence="3">CBS 284.82</strain>
    </source>
</reference>
<dbReference type="Proteomes" id="UP001303115">
    <property type="component" value="Unassembled WGS sequence"/>
</dbReference>
<name>A0AAN6SK94_9PEZI</name>
<accession>A0AAN6SK94</accession>
<organism evidence="2 3">
    <name type="scientific">Parachaetomium inaequale</name>
    <dbReference type="NCBI Taxonomy" id="2588326"/>
    <lineage>
        <taxon>Eukaryota</taxon>
        <taxon>Fungi</taxon>
        <taxon>Dikarya</taxon>
        <taxon>Ascomycota</taxon>
        <taxon>Pezizomycotina</taxon>
        <taxon>Sordariomycetes</taxon>
        <taxon>Sordariomycetidae</taxon>
        <taxon>Sordariales</taxon>
        <taxon>Chaetomiaceae</taxon>
        <taxon>Parachaetomium</taxon>
    </lineage>
</organism>